<dbReference type="RefSeq" id="WP_192868154.1">
    <property type="nucleotide sequence ID" value="NZ_BDGJ01000101.1"/>
</dbReference>
<reference evidence="12" key="1">
    <citation type="journal article" date="2017" name="Appl. Environ. Microbiol.">
        <title>Genomic analysis of Calderihabitans maritimus KKC1, a thermophilic hydrogenogenic carboxydotrophic bacterium isolated from marine sediment.</title>
        <authorList>
            <person name="Omae K."/>
            <person name="Yoneda Y."/>
            <person name="Fukuyama Y."/>
            <person name="Yoshida T."/>
            <person name="Sako Y."/>
        </authorList>
    </citation>
    <scope>NUCLEOTIDE SEQUENCE [LARGE SCALE GENOMIC DNA]</scope>
    <source>
        <strain evidence="12">KKC1</strain>
    </source>
</reference>
<evidence type="ECO:0000256" key="1">
    <source>
        <dbReference type="ARBA" id="ARBA00004429"/>
    </source>
</evidence>
<accession>A0A1Z5HTQ8</accession>
<dbReference type="Pfam" id="PF04290">
    <property type="entry name" value="DctQ"/>
    <property type="match status" value="1"/>
</dbReference>
<dbReference type="InterPro" id="IPR007387">
    <property type="entry name" value="TRAP_DctQ"/>
</dbReference>
<name>A0A1Z5HTQ8_9FIRM</name>
<keyword evidence="2" id="KW-0813">Transport</keyword>
<evidence type="ECO:0000259" key="10">
    <source>
        <dbReference type="Pfam" id="PF04290"/>
    </source>
</evidence>
<feature type="domain" description="Tripartite ATP-independent periplasmic transporters DctQ component" evidence="10">
    <location>
        <begin position="24"/>
        <end position="152"/>
    </location>
</feature>
<keyword evidence="6 9" id="KW-1133">Transmembrane helix</keyword>
<comment type="similarity">
    <text evidence="8">Belongs to the TRAP transporter small permease family.</text>
</comment>
<dbReference type="Proteomes" id="UP000197032">
    <property type="component" value="Unassembled WGS sequence"/>
</dbReference>
<dbReference type="InterPro" id="IPR055348">
    <property type="entry name" value="DctQ"/>
</dbReference>
<feature type="transmembrane region" description="Helical" evidence="9">
    <location>
        <begin position="47"/>
        <end position="65"/>
    </location>
</feature>
<sequence length="166" mass="18842">MSRINRIWSLIEDVTSGLLISVAALLTFYNVFMRYVFQSPVNWVSEVVRFMVIWGAFIGAAVALRENSHIKVDLLYAVLPRPMKKVVSLFANTVGLMFSLFLIWQGSILVSFVKARGQVSFDVEIPMFLVYLAVPIGGLFLAIRFLERIYKIFVSPQTKELGDGER</sequence>
<evidence type="ECO:0000256" key="4">
    <source>
        <dbReference type="ARBA" id="ARBA00022519"/>
    </source>
</evidence>
<feature type="transmembrane region" description="Helical" evidence="9">
    <location>
        <begin position="86"/>
        <end position="105"/>
    </location>
</feature>
<comment type="subcellular location">
    <subcellularLocation>
        <location evidence="1">Cell inner membrane</location>
        <topology evidence="1">Multi-pass membrane protein</topology>
    </subcellularLocation>
</comment>
<keyword evidence="4" id="KW-0997">Cell inner membrane</keyword>
<evidence type="ECO:0000313" key="12">
    <source>
        <dbReference type="Proteomes" id="UP000197032"/>
    </source>
</evidence>
<keyword evidence="5 9" id="KW-0812">Transmembrane</keyword>
<feature type="transmembrane region" description="Helical" evidence="9">
    <location>
        <begin position="125"/>
        <end position="146"/>
    </location>
</feature>
<dbReference type="GO" id="GO:0005886">
    <property type="term" value="C:plasma membrane"/>
    <property type="evidence" value="ECO:0007669"/>
    <property type="project" value="UniProtKB-SubCell"/>
</dbReference>
<dbReference type="GO" id="GO:0022857">
    <property type="term" value="F:transmembrane transporter activity"/>
    <property type="evidence" value="ECO:0007669"/>
    <property type="project" value="TreeGrafter"/>
</dbReference>
<gene>
    <name evidence="11" type="ORF">KKC1_19570</name>
</gene>
<evidence type="ECO:0000256" key="3">
    <source>
        <dbReference type="ARBA" id="ARBA00022475"/>
    </source>
</evidence>
<evidence type="ECO:0000256" key="6">
    <source>
        <dbReference type="ARBA" id="ARBA00022989"/>
    </source>
</evidence>
<evidence type="ECO:0000313" key="11">
    <source>
        <dbReference type="EMBL" id="GAW92808.1"/>
    </source>
</evidence>
<evidence type="ECO:0000256" key="7">
    <source>
        <dbReference type="ARBA" id="ARBA00023136"/>
    </source>
</evidence>
<keyword evidence="3" id="KW-1003">Cell membrane</keyword>
<dbReference type="AlphaFoldDB" id="A0A1Z5HTQ8"/>
<evidence type="ECO:0000256" key="8">
    <source>
        <dbReference type="ARBA" id="ARBA00038436"/>
    </source>
</evidence>
<protein>
    <submittedName>
        <fullName evidence="11">Tripartite AtP-independent periplasmic transporter subunit DctQ</fullName>
    </submittedName>
</protein>
<feature type="transmembrane region" description="Helical" evidence="9">
    <location>
        <begin position="7"/>
        <end position="32"/>
    </location>
</feature>
<dbReference type="GO" id="GO:0015740">
    <property type="term" value="P:C4-dicarboxylate transport"/>
    <property type="evidence" value="ECO:0007669"/>
    <property type="project" value="TreeGrafter"/>
</dbReference>
<dbReference type="PANTHER" id="PTHR35011:SF2">
    <property type="entry name" value="2,3-DIKETO-L-GULONATE TRAP TRANSPORTER SMALL PERMEASE PROTEIN YIAM"/>
    <property type="match status" value="1"/>
</dbReference>
<evidence type="ECO:0000256" key="2">
    <source>
        <dbReference type="ARBA" id="ARBA00022448"/>
    </source>
</evidence>
<evidence type="ECO:0000256" key="9">
    <source>
        <dbReference type="SAM" id="Phobius"/>
    </source>
</evidence>
<dbReference type="EMBL" id="BDGJ01000101">
    <property type="protein sequence ID" value="GAW92808.1"/>
    <property type="molecule type" value="Genomic_DNA"/>
</dbReference>
<proteinExistence type="inferred from homology"/>
<comment type="caution">
    <text evidence="11">The sequence shown here is derived from an EMBL/GenBank/DDBJ whole genome shotgun (WGS) entry which is preliminary data.</text>
</comment>
<keyword evidence="7 9" id="KW-0472">Membrane</keyword>
<organism evidence="11 12">
    <name type="scientific">Calderihabitans maritimus</name>
    <dbReference type="NCBI Taxonomy" id="1246530"/>
    <lineage>
        <taxon>Bacteria</taxon>
        <taxon>Bacillati</taxon>
        <taxon>Bacillota</taxon>
        <taxon>Clostridia</taxon>
        <taxon>Neomoorellales</taxon>
        <taxon>Calderihabitantaceae</taxon>
        <taxon>Calderihabitans</taxon>
    </lineage>
</organism>
<keyword evidence="12" id="KW-1185">Reference proteome</keyword>
<dbReference type="PANTHER" id="PTHR35011">
    <property type="entry name" value="2,3-DIKETO-L-GULONATE TRAP TRANSPORTER SMALL PERMEASE PROTEIN YIAM"/>
    <property type="match status" value="1"/>
</dbReference>
<evidence type="ECO:0000256" key="5">
    <source>
        <dbReference type="ARBA" id="ARBA00022692"/>
    </source>
</evidence>